<evidence type="ECO:0000256" key="5">
    <source>
        <dbReference type="ARBA" id="ARBA00022741"/>
    </source>
</evidence>
<evidence type="ECO:0000256" key="7">
    <source>
        <dbReference type="ARBA" id="ARBA00022840"/>
    </source>
</evidence>
<dbReference type="Gene3D" id="3.30.230.10">
    <property type="match status" value="1"/>
</dbReference>
<dbReference type="SUPFAM" id="SSF55060">
    <property type="entry name" value="GHMP Kinase, C-terminal domain"/>
    <property type="match status" value="1"/>
</dbReference>
<dbReference type="InterPro" id="IPR013750">
    <property type="entry name" value="GHMP_kinase_C_dom"/>
</dbReference>
<evidence type="ECO:0000256" key="1">
    <source>
        <dbReference type="ARBA" id="ARBA00009684"/>
    </source>
</evidence>
<name>A0ABM9D9B1_9BACT</name>
<evidence type="ECO:0000313" key="12">
    <source>
        <dbReference type="EMBL" id="CAH2030960.1"/>
    </source>
</evidence>
<evidence type="ECO:0000259" key="11">
    <source>
        <dbReference type="Pfam" id="PF08544"/>
    </source>
</evidence>
<evidence type="ECO:0000256" key="8">
    <source>
        <dbReference type="ARBA" id="ARBA00032554"/>
    </source>
</evidence>
<feature type="domain" description="GHMP kinase C-terminal" evidence="11">
    <location>
        <begin position="209"/>
        <end position="267"/>
    </location>
</feature>
<evidence type="ECO:0000313" key="13">
    <source>
        <dbReference type="Proteomes" id="UP001295463"/>
    </source>
</evidence>
<feature type="active site" evidence="9">
    <location>
        <position position="12"/>
    </location>
</feature>
<accession>A0ABM9D9B1</accession>
<dbReference type="Pfam" id="PF08544">
    <property type="entry name" value="GHMP_kinases_C"/>
    <property type="match status" value="1"/>
</dbReference>
<dbReference type="EC" id="2.7.1.148" evidence="2 9"/>
<gene>
    <name evidence="9 12" type="primary">ispE</name>
    <name evidence="12" type="ORF">GEAMG1_1146</name>
</gene>
<feature type="domain" description="GHMP kinase N-terminal" evidence="10">
    <location>
        <begin position="68"/>
        <end position="145"/>
    </location>
</feature>
<dbReference type="SUPFAM" id="SSF54211">
    <property type="entry name" value="Ribosomal protein S5 domain 2-like"/>
    <property type="match status" value="1"/>
</dbReference>
<comment type="catalytic activity">
    <reaction evidence="9">
        <text>4-CDP-2-C-methyl-D-erythritol + ATP = 4-CDP-2-C-methyl-D-erythritol 2-phosphate + ADP + H(+)</text>
        <dbReference type="Rhea" id="RHEA:18437"/>
        <dbReference type="ChEBI" id="CHEBI:15378"/>
        <dbReference type="ChEBI" id="CHEBI:30616"/>
        <dbReference type="ChEBI" id="CHEBI:57823"/>
        <dbReference type="ChEBI" id="CHEBI:57919"/>
        <dbReference type="ChEBI" id="CHEBI:456216"/>
        <dbReference type="EC" id="2.7.1.148"/>
    </reaction>
</comment>
<dbReference type="HAMAP" id="MF_00061">
    <property type="entry name" value="IspE"/>
    <property type="match status" value="1"/>
</dbReference>
<dbReference type="GO" id="GO:0050515">
    <property type="term" value="F:4-(cytidine 5'-diphospho)-2-C-methyl-D-erythritol kinase activity"/>
    <property type="evidence" value="ECO:0007669"/>
    <property type="project" value="UniProtKB-EC"/>
</dbReference>
<dbReference type="PIRSF" id="PIRSF010376">
    <property type="entry name" value="IspE"/>
    <property type="match status" value="1"/>
</dbReference>
<comment type="pathway">
    <text evidence="9">Isoprenoid biosynthesis; isopentenyl diphosphate biosynthesis via DXP pathway; isopentenyl diphosphate from 1-deoxy-D-xylulose 5-phosphate: step 3/6.</text>
</comment>
<evidence type="ECO:0000256" key="3">
    <source>
        <dbReference type="ARBA" id="ARBA00017473"/>
    </source>
</evidence>
<evidence type="ECO:0000256" key="6">
    <source>
        <dbReference type="ARBA" id="ARBA00022777"/>
    </source>
</evidence>
<keyword evidence="9" id="KW-0414">Isoprene biosynthesis</keyword>
<dbReference type="NCBIfam" id="TIGR00154">
    <property type="entry name" value="ispE"/>
    <property type="match status" value="1"/>
</dbReference>
<dbReference type="Proteomes" id="UP001295463">
    <property type="component" value="Chromosome"/>
</dbReference>
<feature type="active site" evidence="9">
    <location>
        <position position="138"/>
    </location>
</feature>
<comment type="function">
    <text evidence="9">Catalyzes the phosphorylation of the position 2 hydroxy group of 4-diphosphocytidyl-2C-methyl-D-erythritol.</text>
</comment>
<dbReference type="InterPro" id="IPR020568">
    <property type="entry name" value="Ribosomal_Su5_D2-typ_SF"/>
</dbReference>
<evidence type="ECO:0000259" key="10">
    <source>
        <dbReference type="Pfam" id="PF00288"/>
    </source>
</evidence>
<keyword evidence="4 9" id="KW-0808">Transferase</keyword>
<dbReference type="Gene3D" id="3.30.70.890">
    <property type="entry name" value="GHMP kinase, C-terminal domain"/>
    <property type="match status" value="1"/>
</dbReference>
<dbReference type="InterPro" id="IPR014721">
    <property type="entry name" value="Ribsml_uS5_D2-typ_fold_subgr"/>
</dbReference>
<comment type="similarity">
    <text evidence="1 9">Belongs to the GHMP kinase family. IspE subfamily.</text>
</comment>
<dbReference type="PANTHER" id="PTHR43527:SF2">
    <property type="entry name" value="4-DIPHOSPHOCYTIDYL-2-C-METHYL-D-ERYTHRITOL KINASE, CHLOROPLASTIC"/>
    <property type="match status" value="1"/>
</dbReference>
<keyword evidence="13" id="KW-1185">Reference proteome</keyword>
<evidence type="ECO:0000256" key="2">
    <source>
        <dbReference type="ARBA" id="ARBA00012052"/>
    </source>
</evidence>
<feature type="binding site" evidence="9">
    <location>
        <begin position="96"/>
        <end position="106"/>
    </location>
    <ligand>
        <name>ATP</name>
        <dbReference type="ChEBI" id="CHEBI:30616"/>
    </ligand>
</feature>
<keyword evidence="5 9" id="KW-0547">Nucleotide-binding</keyword>
<evidence type="ECO:0000256" key="4">
    <source>
        <dbReference type="ARBA" id="ARBA00022679"/>
    </source>
</evidence>
<dbReference type="InterPro" id="IPR036554">
    <property type="entry name" value="GHMP_kinase_C_sf"/>
</dbReference>
<reference evidence="12 13" key="1">
    <citation type="submission" date="2022-03" db="EMBL/GenBank/DDBJ databases">
        <authorList>
            <person name="Koch H."/>
        </authorList>
    </citation>
    <scope>NUCLEOTIDE SEQUENCE [LARGE SCALE GENOMIC DNA]</scope>
    <source>
        <strain evidence="12 13">G1</strain>
    </source>
</reference>
<protein>
    <recommendedName>
        <fullName evidence="3 9">4-diphosphocytidyl-2-C-methyl-D-erythritol kinase</fullName>
        <shortName evidence="9">CMK</shortName>
        <ecNumber evidence="2 9">2.7.1.148</ecNumber>
    </recommendedName>
    <alternativeName>
        <fullName evidence="8 9">4-(cytidine-5'-diphospho)-2-C-methyl-D-erythritol kinase</fullName>
    </alternativeName>
</protein>
<evidence type="ECO:0000256" key="9">
    <source>
        <dbReference type="HAMAP-Rule" id="MF_00061"/>
    </source>
</evidence>
<proteinExistence type="inferred from homology"/>
<keyword evidence="7 9" id="KW-0067">ATP-binding</keyword>
<dbReference type="Pfam" id="PF00288">
    <property type="entry name" value="GHMP_kinases_N"/>
    <property type="match status" value="1"/>
</dbReference>
<dbReference type="InterPro" id="IPR004424">
    <property type="entry name" value="IspE"/>
</dbReference>
<keyword evidence="6 9" id="KW-0418">Kinase</keyword>
<organism evidence="12 13">
    <name type="scientific">Trichlorobacter ammonificans</name>
    <dbReference type="NCBI Taxonomy" id="2916410"/>
    <lineage>
        <taxon>Bacteria</taxon>
        <taxon>Pseudomonadati</taxon>
        <taxon>Thermodesulfobacteriota</taxon>
        <taxon>Desulfuromonadia</taxon>
        <taxon>Geobacterales</taxon>
        <taxon>Geobacteraceae</taxon>
        <taxon>Trichlorobacter</taxon>
    </lineage>
</organism>
<sequence>MLHSVTLQAPAKVNYRLDVVGRRPDGYHDLRMIMQQVNLCDEITISRSVTPGIRVSCGAAHVPDGEENIAWKAARALLELSGADTGIEVHITKRIPVAAGLGGGSSDCATVLQGLNDLLELGLSRERLMEIGVRLGADVPFFLFGTTARAEGIGELLTPLAAIPSLWVVLVNPNVPVSTAWVYRNLQLTRKEPLAKLPDSFDDVAALCAVLSNDLESVTIPAFPVIGEIKELLRSLGAAAAMMSGSGPTVFGLFVEEAAARAAADAIGHQQPGWFAVAVETL</sequence>
<dbReference type="PANTHER" id="PTHR43527">
    <property type="entry name" value="4-DIPHOSPHOCYTIDYL-2-C-METHYL-D-ERYTHRITOL KINASE, CHLOROPLASTIC"/>
    <property type="match status" value="1"/>
</dbReference>
<dbReference type="NCBIfam" id="NF011202">
    <property type="entry name" value="PRK14608.1"/>
    <property type="match status" value="1"/>
</dbReference>
<dbReference type="InterPro" id="IPR006204">
    <property type="entry name" value="GHMP_kinase_N_dom"/>
</dbReference>
<dbReference type="EMBL" id="OW150024">
    <property type="protein sequence ID" value="CAH2030960.1"/>
    <property type="molecule type" value="Genomic_DNA"/>
</dbReference>